<dbReference type="PANTHER" id="PTHR10357">
    <property type="entry name" value="ALPHA-AMYLASE FAMILY MEMBER"/>
    <property type="match status" value="1"/>
</dbReference>
<dbReference type="Gene3D" id="2.60.40.1180">
    <property type="entry name" value="Golgi alpha-mannosidase II"/>
    <property type="match status" value="1"/>
</dbReference>
<dbReference type="Proteomes" id="UP000578531">
    <property type="component" value="Unassembled WGS sequence"/>
</dbReference>
<dbReference type="SMART" id="SM00642">
    <property type="entry name" value="Aamy"/>
    <property type="match status" value="1"/>
</dbReference>
<dbReference type="GeneID" id="59290717"/>
<dbReference type="InterPro" id="IPR013780">
    <property type="entry name" value="Glyco_hydro_b"/>
</dbReference>
<dbReference type="SUPFAM" id="SSF50370">
    <property type="entry name" value="Ricin B-like lectins"/>
    <property type="match status" value="1"/>
</dbReference>
<feature type="domain" description="Glycosyl hydrolase family 13 catalytic" evidence="2">
    <location>
        <begin position="184"/>
        <end position="514"/>
    </location>
</feature>
<evidence type="ECO:0000256" key="1">
    <source>
        <dbReference type="ARBA" id="ARBA00008061"/>
    </source>
</evidence>
<reference evidence="3 4" key="1">
    <citation type="journal article" date="2020" name="Genomics">
        <title>Complete, high-quality genomes from long-read metagenomic sequencing of two wolf lichen thalli reveals enigmatic genome architecture.</title>
        <authorList>
            <person name="McKenzie S.K."/>
            <person name="Walston R.F."/>
            <person name="Allen J.L."/>
        </authorList>
    </citation>
    <scope>NUCLEOTIDE SEQUENCE [LARGE SCALE GENOMIC DNA]</scope>
    <source>
        <strain evidence="3">WasteWater2</strain>
    </source>
</reference>
<dbReference type="Pfam" id="PF14200">
    <property type="entry name" value="RicinB_lectin_2"/>
    <property type="match status" value="1"/>
</dbReference>
<accession>A0A8H6FQI5</accession>
<comment type="caution">
    <text evidence="3">The sequence shown here is derived from an EMBL/GenBank/DDBJ whole genome shotgun (WGS) entry which is preliminary data.</text>
</comment>
<dbReference type="InterPro" id="IPR017853">
    <property type="entry name" value="GH"/>
</dbReference>
<dbReference type="EMBL" id="JACCJC010000045">
    <property type="protein sequence ID" value="KAF6232848.1"/>
    <property type="molecule type" value="Genomic_DNA"/>
</dbReference>
<organism evidence="3 4">
    <name type="scientific">Letharia columbiana</name>
    <dbReference type="NCBI Taxonomy" id="112416"/>
    <lineage>
        <taxon>Eukaryota</taxon>
        <taxon>Fungi</taxon>
        <taxon>Dikarya</taxon>
        <taxon>Ascomycota</taxon>
        <taxon>Pezizomycotina</taxon>
        <taxon>Lecanoromycetes</taxon>
        <taxon>OSLEUM clade</taxon>
        <taxon>Lecanoromycetidae</taxon>
        <taxon>Lecanorales</taxon>
        <taxon>Lecanorineae</taxon>
        <taxon>Parmeliaceae</taxon>
        <taxon>Letharia</taxon>
    </lineage>
</organism>
<comment type="similarity">
    <text evidence="1">Belongs to the glycosyl hydrolase 13 family.</text>
</comment>
<evidence type="ECO:0000313" key="4">
    <source>
        <dbReference type="Proteomes" id="UP000578531"/>
    </source>
</evidence>
<dbReference type="RefSeq" id="XP_037162274.1">
    <property type="nucleotide sequence ID" value="XM_037310958.1"/>
</dbReference>
<evidence type="ECO:0000259" key="2">
    <source>
        <dbReference type="SMART" id="SM00642"/>
    </source>
</evidence>
<dbReference type="CDD" id="cd00161">
    <property type="entry name" value="beta-trefoil_Ricin-like"/>
    <property type="match status" value="1"/>
</dbReference>
<dbReference type="InterPro" id="IPR000772">
    <property type="entry name" value="Ricin_B_lectin"/>
</dbReference>
<protein>
    <recommendedName>
        <fullName evidence="2">Glycosyl hydrolase family 13 catalytic domain-containing protein</fullName>
    </recommendedName>
</protein>
<dbReference type="GO" id="GO:0005975">
    <property type="term" value="P:carbohydrate metabolic process"/>
    <property type="evidence" value="ECO:0007669"/>
    <property type="project" value="InterPro"/>
</dbReference>
<keyword evidence="4" id="KW-1185">Reference proteome</keyword>
<dbReference type="Pfam" id="PF00128">
    <property type="entry name" value="Alpha-amylase"/>
    <property type="match status" value="1"/>
</dbReference>
<dbReference type="Gene3D" id="2.80.10.50">
    <property type="match status" value="1"/>
</dbReference>
<dbReference type="InterPro" id="IPR006047">
    <property type="entry name" value="GH13_cat_dom"/>
</dbReference>
<dbReference type="InterPro" id="IPR035992">
    <property type="entry name" value="Ricin_B-like_lectins"/>
</dbReference>
<dbReference type="SUPFAM" id="SSF51445">
    <property type="entry name" value="(Trans)glycosidases"/>
    <property type="match status" value="1"/>
</dbReference>
<dbReference type="OrthoDB" id="204980at2759"/>
<evidence type="ECO:0000313" key="3">
    <source>
        <dbReference type="EMBL" id="KAF6232848.1"/>
    </source>
</evidence>
<proteinExistence type="inferred from homology"/>
<name>A0A8H6FQI5_9LECA</name>
<dbReference type="AlphaFoldDB" id="A0A8H6FQI5"/>
<gene>
    <name evidence="3" type="ORF">HO173_009064</name>
</gene>
<dbReference type="PROSITE" id="PS50231">
    <property type="entry name" value="RICIN_B_LECTIN"/>
    <property type="match status" value="1"/>
</dbReference>
<sequence length="614" mass="65432">MPVPADGAVFALKNTATGLYLNTTAIYAGAEVVLTASSNGSVPSWILQDCQSGRYLLNAIDTTMCLNVAYESKAEGASLQQWSCNGGASEMWTLVPTSNGALTLVNQNSGLVAGAAGSTSGSAVIQMASANDPLAQWQVVLPNSLANSSTTATTATTIAPAEIANINSSSKAHAATFGDEMIYNIYAPIFSSTGNLAAISHDLSRIAGLGFSTILLMPIHPIGVPFENHPACGSPYAVADYYAIDPALGQPSDFATLVNQAHALGLSIIMDVVLNHTAWNHSLVVQHPEYYVHADGIKNNSSSTSQAFNFDDVAQLDFKSSPAVQKYMLTMLVWWMRNYNVDGFRFDTADNPYGKDRMIPAATWAFIGSNLKAVNPKAILLGECCNPELSLSPFNMDYANYSLQPAVASATKTQDASNLPKVFSQLQSAHPIGMLHTSIMQNWDMDLDLKMYGGPDGTLCAAVFNFTIEGVPMLFAGEEVGNDRGGYNTHTPVNWGSSLANRFSAFYKSLGTLRRSHEALRRGNMTWLIAGGGAGLVAFTRRRESEEFLIAVNFSASPVGGSASTKKSLFKKDKLSTGGWTEVTPPGAAHAIPHPAPPAIKLGPWDFAIFCRAI</sequence>
<dbReference type="Gene3D" id="3.20.20.80">
    <property type="entry name" value="Glycosidases"/>
    <property type="match status" value="1"/>
</dbReference>